<organism evidence="1">
    <name type="scientific">Ostrinia furnacalis</name>
    <name type="common">Asian corn borer</name>
    <dbReference type="NCBI Taxonomy" id="93504"/>
    <lineage>
        <taxon>Eukaryota</taxon>
        <taxon>Metazoa</taxon>
        <taxon>Ecdysozoa</taxon>
        <taxon>Arthropoda</taxon>
        <taxon>Hexapoda</taxon>
        <taxon>Insecta</taxon>
        <taxon>Pterygota</taxon>
        <taxon>Neoptera</taxon>
        <taxon>Endopterygota</taxon>
        <taxon>Lepidoptera</taxon>
        <taxon>Glossata</taxon>
        <taxon>Ditrysia</taxon>
        <taxon>Pyraloidea</taxon>
        <taxon>Crambidae</taxon>
        <taxon>Pyraustinae</taxon>
        <taxon>Ostrinia</taxon>
    </lineage>
</organism>
<dbReference type="AlphaFoldDB" id="A0A1B4ZBJ3"/>
<dbReference type="EMBL" id="LC027700">
    <property type="protein sequence ID" value="BAV56803.1"/>
    <property type="molecule type" value="mRNA"/>
</dbReference>
<dbReference type="Pfam" id="PF01395">
    <property type="entry name" value="PBP_GOBP"/>
    <property type="match status" value="1"/>
</dbReference>
<dbReference type="InterPro" id="IPR036728">
    <property type="entry name" value="PBP_GOBP_sf"/>
</dbReference>
<protein>
    <submittedName>
        <fullName evidence="1">Odorant binding protein 16</fullName>
    </submittedName>
</protein>
<dbReference type="SMART" id="SM00708">
    <property type="entry name" value="PhBP"/>
    <property type="match status" value="1"/>
</dbReference>
<gene>
    <name evidence="1" type="primary">OfurOBP16</name>
</gene>
<dbReference type="GO" id="GO:0005549">
    <property type="term" value="F:odorant binding"/>
    <property type="evidence" value="ECO:0007669"/>
    <property type="project" value="InterPro"/>
</dbReference>
<accession>A0A1B4ZBJ3</accession>
<dbReference type="InterPro" id="IPR006170">
    <property type="entry name" value="PBP/GOBP"/>
</dbReference>
<reference evidence="1" key="1">
    <citation type="submission" date="2015-02" db="EMBL/GenBank/DDBJ databases">
        <title>Identification of odorant binding proteins and chemosensory proteins in the Asian corn borer, Ostrinia furnacalis.</title>
        <authorList>
            <person name="Yang B."/>
            <person name="Ozaki K."/>
            <person name="Ishikawa Y."/>
            <person name="Matsuo T."/>
        </authorList>
    </citation>
    <scope>NUCLEOTIDE SEQUENCE</scope>
    <source>
        <tissue evidence="1">Antennal</tissue>
    </source>
</reference>
<dbReference type="CDD" id="cd23992">
    <property type="entry name" value="PBP_GOBP"/>
    <property type="match status" value="1"/>
</dbReference>
<dbReference type="Gene3D" id="1.10.238.20">
    <property type="entry name" value="Pheromone/general odorant binding protein domain"/>
    <property type="match status" value="1"/>
</dbReference>
<name>A0A1B4ZBJ3_OSTFU</name>
<proteinExistence type="evidence at transcript level"/>
<dbReference type="SUPFAM" id="SSF47565">
    <property type="entry name" value="Insect pheromone/odorant-binding proteins"/>
    <property type="match status" value="1"/>
</dbReference>
<evidence type="ECO:0000313" key="1">
    <source>
        <dbReference type="EMBL" id="BAV56803.1"/>
    </source>
</evidence>
<sequence>MFILISETKPIQHFLSNEIRPTTSDSSRYTVINHQPILFSFQSLSADQQAIIQSKLLTSGLSCIKDHPLTIAEIKVLKDKMLPDGKNAKCFSACLFKKIGVMDDMGKFNPDGVRKNAQQLFKNDDEHLMKVEEVITECSAVNDASTSDGNMGCDRAKLVFDCLTGYADKFGFNINF</sequence>